<evidence type="ECO:0000313" key="16">
    <source>
        <dbReference type="EMBL" id="KAJ1955393.1"/>
    </source>
</evidence>
<evidence type="ECO:0000256" key="6">
    <source>
        <dbReference type="ARBA" id="ARBA00022726"/>
    </source>
</evidence>
<evidence type="ECO:0000256" key="9">
    <source>
        <dbReference type="ARBA" id="ARBA00022840"/>
    </source>
</evidence>
<dbReference type="PROSITE" id="PS00584">
    <property type="entry name" value="PFKB_KINASES_2"/>
    <property type="match status" value="1"/>
</dbReference>
<evidence type="ECO:0000256" key="8">
    <source>
        <dbReference type="ARBA" id="ARBA00022777"/>
    </source>
</evidence>
<comment type="similarity">
    <text evidence="3 14">Belongs to the carbohydrate kinase PfkB family.</text>
</comment>
<evidence type="ECO:0000256" key="11">
    <source>
        <dbReference type="ARBA" id="ARBA00051362"/>
    </source>
</evidence>
<dbReference type="EC" id="2.7.1.20" evidence="4 14"/>
<dbReference type="GO" id="GO:0005524">
    <property type="term" value="F:ATP binding"/>
    <property type="evidence" value="ECO:0007669"/>
    <property type="project" value="UniProtKB-UniRule"/>
</dbReference>
<dbReference type="GO" id="GO:0005829">
    <property type="term" value="C:cytosol"/>
    <property type="evidence" value="ECO:0007669"/>
    <property type="project" value="TreeGrafter"/>
</dbReference>
<evidence type="ECO:0000313" key="17">
    <source>
        <dbReference type="Proteomes" id="UP001150925"/>
    </source>
</evidence>
<dbReference type="PANTHER" id="PTHR45769">
    <property type="entry name" value="ADENOSINE KINASE"/>
    <property type="match status" value="1"/>
</dbReference>
<dbReference type="Gene3D" id="3.40.1190.20">
    <property type="match status" value="1"/>
</dbReference>
<evidence type="ECO:0000256" key="3">
    <source>
        <dbReference type="ARBA" id="ARBA00010688"/>
    </source>
</evidence>
<dbReference type="InterPro" id="IPR029056">
    <property type="entry name" value="Ribokinase-like"/>
</dbReference>
<gene>
    <name evidence="16" type="primary">ADO1</name>
    <name evidence="16" type="ORF">IWQ62_005544</name>
</gene>
<evidence type="ECO:0000256" key="4">
    <source>
        <dbReference type="ARBA" id="ARBA00012119"/>
    </source>
</evidence>
<accession>A0A9W8AM13</accession>
<dbReference type="GO" id="GO:0005634">
    <property type="term" value="C:nucleus"/>
    <property type="evidence" value="ECO:0007669"/>
    <property type="project" value="TreeGrafter"/>
</dbReference>
<dbReference type="GO" id="GO:0004001">
    <property type="term" value="F:adenosine kinase activity"/>
    <property type="evidence" value="ECO:0007669"/>
    <property type="project" value="UniProtKB-UniRule"/>
</dbReference>
<evidence type="ECO:0000256" key="2">
    <source>
        <dbReference type="ARBA" id="ARBA00004801"/>
    </source>
</evidence>
<dbReference type="EMBL" id="JANBPY010002347">
    <property type="protein sequence ID" value="KAJ1955393.1"/>
    <property type="molecule type" value="Genomic_DNA"/>
</dbReference>
<evidence type="ECO:0000256" key="12">
    <source>
        <dbReference type="ARBA" id="ARBA00068771"/>
    </source>
</evidence>
<dbReference type="PRINTS" id="PR00989">
    <property type="entry name" value="ADENOKINASE"/>
</dbReference>
<dbReference type="Proteomes" id="UP001150925">
    <property type="component" value="Unassembled WGS sequence"/>
</dbReference>
<feature type="domain" description="Carbohydrate kinase PfkB" evidence="15">
    <location>
        <begin position="29"/>
        <end position="342"/>
    </location>
</feature>
<dbReference type="GO" id="GO:0044209">
    <property type="term" value="P:AMP salvage"/>
    <property type="evidence" value="ECO:0007669"/>
    <property type="project" value="UniProtKB-UniRule"/>
</dbReference>
<dbReference type="CDD" id="cd01168">
    <property type="entry name" value="adenosine_kinase"/>
    <property type="match status" value="1"/>
</dbReference>
<dbReference type="Pfam" id="PF00294">
    <property type="entry name" value="PfkB"/>
    <property type="match status" value="1"/>
</dbReference>
<dbReference type="GO" id="GO:0006144">
    <property type="term" value="P:purine nucleobase metabolic process"/>
    <property type="evidence" value="ECO:0007669"/>
    <property type="project" value="TreeGrafter"/>
</dbReference>
<comment type="function">
    <text evidence="14">ATP dependent phosphorylation of adenosine and other related nucleoside analogs to monophosphate derivatives.</text>
</comment>
<proteinExistence type="inferred from homology"/>
<dbReference type="InterPro" id="IPR011611">
    <property type="entry name" value="PfkB_dom"/>
</dbReference>
<evidence type="ECO:0000256" key="7">
    <source>
        <dbReference type="ARBA" id="ARBA00022741"/>
    </source>
</evidence>
<sequence length="352" mass="38440">MTSQDFKGTIVGFCNPLLDICANVEPEFLAKYKLKANDAILASEEHVPLFQELVEKYPVKYIAGGAGQNSLRGAQRLLPEGATTFIGCASNDAFGKQLASSAKKDGLNPLYMIDENKPTGTCALLITGQDRSLVANLAAANSYSVEHVTRPEIWEQVEKAQYYYVTGFFLTVSPESILKVAQHAHEQGKTFMMNVSAPFTPEFYKDTWEKVLPYVDVLFGNETEAEAWATQFHYDHPKDIQDTAAKIAASPKENPNRPRTVVFTQGSESTVVAIGNQGQEGVSVFPVQAVPKAEIVDTNGAGDAFVAGFLSQYVTKQSLPHCVQCGHWLASLVIRESGASYPEKMAKFTPSV</sequence>
<organism evidence="16 17">
    <name type="scientific">Dispira parvispora</name>
    <dbReference type="NCBI Taxonomy" id="1520584"/>
    <lineage>
        <taxon>Eukaryota</taxon>
        <taxon>Fungi</taxon>
        <taxon>Fungi incertae sedis</taxon>
        <taxon>Zoopagomycota</taxon>
        <taxon>Kickxellomycotina</taxon>
        <taxon>Dimargaritomycetes</taxon>
        <taxon>Dimargaritales</taxon>
        <taxon>Dimargaritaceae</taxon>
        <taxon>Dispira</taxon>
    </lineage>
</organism>
<evidence type="ECO:0000256" key="5">
    <source>
        <dbReference type="ARBA" id="ARBA00022679"/>
    </source>
</evidence>
<comment type="caution">
    <text evidence="16">The sequence shown here is derived from an EMBL/GenBank/DDBJ whole genome shotgun (WGS) entry which is preliminary data.</text>
</comment>
<protein>
    <recommendedName>
        <fullName evidence="12 14">Adenosine kinase</fullName>
        <shortName evidence="14">AK</shortName>
        <ecNumber evidence="4 14">2.7.1.20</ecNumber>
    </recommendedName>
    <alternativeName>
        <fullName evidence="14">Adenosine 5'-phosphotransferase</fullName>
    </alternativeName>
</protein>
<comment type="catalytic activity">
    <reaction evidence="11 14">
        <text>adenosine + ATP = AMP + ADP + H(+)</text>
        <dbReference type="Rhea" id="RHEA:20824"/>
        <dbReference type="ChEBI" id="CHEBI:15378"/>
        <dbReference type="ChEBI" id="CHEBI:16335"/>
        <dbReference type="ChEBI" id="CHEBI:30616"/>
        <dbReference type="ChEBI" id="CHEBI:456215"/>
        <dbReference type="ChEBI" id="CHEBI:456216"/>
        <dbReference type="EC" id="2.7.1.20"/>
    </reaction>
</comment>
<comment type="pathway">
    <text evidence="2 14">Purine metabolism; AMP biosynthesis via salvage pathway; AMP from adenosine: step 1/1.</text>
</comment>
<comment type="cofactor">
    <cofactor evidence="1 14">
        <name>Mg(2+)</name>
        <dbReference type="ChEBI" id="CHEBI:18420"/>
    </cofactor>
</comment>
<dbReference type="SUPFAM" id="SSF53613">
    <property type="entry name" value="Ribokinase-like"/>
    <property type="match status" value="1"/>
</dbReference>
<keyword evidence="8 14" id="KW-0418">Kinase</keyword>
<reference evidence="16" key="1">
    <citation type="submission" date="2022-07" db="EMBL/GenBank/DDBJ databases">
        <title>Phylogenomic reconstructions and comparative analyses of Kickxellomycotina fungi.</title>
        <authorList>
            <person name="Reynolds N.K."/>
            <person name="Stajich J.E."/>
            <person name="Barry K."/>
            <person name="Grigoriev I.V."/>
            <person name="Crous P."/>
            <person name="Smith M.E."/>
        </authorList>
    </citation>
    <scope>NUCLEOTIDE SEQUENCE</scope>
    <source>
        <strain evidence="16">RSA 1196</strain>
    </source>
</reference>
<name>A0A9W8AM13_9FUNG</name>
<keyword evidence="17" id="KW-1185">Reference proteome</keyword>
<dbReference type="InterPro" id="IPR002173">
    <property type="entry name" value="Carboh/pur_kinase_PfkB_CS"/>
</dbReference>
<dbReference type="InterPro" id="IPR001805">
    <property type="entry name" value="Adenokinase"/>
</dbReference>
<dbReference type="GO" id="GO:0006166">
    <property type="term" value="P:purine ribonucleoside salvage"/>
    <property type="evidence" value="ECO:0007669"/>
    <property type="project" value="UniProtKB-KW"/>
</dbReference>
<feature type="active site" description="Proton acceptor" evidence="13">
    <location>
        <position position="303"/>
    </location>
</feature>
<keyword evidence="7 14" id="KW-0547">Nucleotide-binding</keyword>
<evidence type="ECO:0000256" key="1">
    <source>
        <dbReference type="ARBA" id="ARBA00001946"/>
    </source>
</evidence>
<dbReference type="FunFam" id="3.30.1110.10:FF:000001">
    <property type="entry name" value="Adenosine kinase a"/>
    <property type="match status" value="1"/>
</dbReference>
<keyword evidence="5 14" id="KW-0808">Transferase</keyword>
<dbReference type="Gene3D" id="3.30.1110.10">
    <property type="match status" value="1"/>
</dbReference>
<keyword evidence="6 14" id="KW-0660">Purine salvage</keyword>
<dbReference type="AlphaFoldDB" id="A0A9W8AM13"/>
<evidence type="ECO:0000256" key="14">
    <source>
        <dbReference type="RuleBase" id="RU368116"/>
    </source>
</evidence>
<dbReference type="PANTHER" id="PTHR45769:SF3">
    <property type="entry name" value="ADENOSINE KINASE"/>
    <property type="match status" value="1"/>
</dbReference>
<dbReference type="FunFam" id="3.40.1190.20:FF:000076">
    <property type="entry name" value="Adenosine kinase"/>
    <property type="match status" value="1"/>
</dbReference>
<evidence type="ECO:0000256" key="10">
    <source>
        <dbReference type="ARBA" id="ARBA00022842"/>
    </source>
</evidence>
<keyword evidence="9 14" id="KW-0067">ATP-binding</keyword>
<evidence type="ECO:0000256" key="13">
    <source>
        <dbReference type="PIRSR" id="PIRSR601805-1"/>
    </source>
</evidence>
<dbReference type="OrthoDB" id="432447at2759"/>
<evidence type="ECO:0000259" key="15">
    <source>
        <dbReference type="Pfam" id="PF00294"/>
    </source>
</evidence>
<keyword evidence="10 14" id="KW-0460">Magnesium</keyword>